<evidence type="ECO:0000313" key="3">
    <source>
        <dbReference type="Proteomes" id="UP001241748"/>
    </source>
</evidence>
<dbReference type="Proteomes" id="UP001241748">
    <property type="component" value="Unassembled WGS sequence"/>
</dbReference>
<protein>
    <submittedName>
        <fullName evidence="2">YpoC family protein</fullName>
    </submittedName>
</protein>
<dbReference type="InterPro" id="IPR048427">
    <property type="entry name" value="YpoC"/>
</dbReference>
<dbReference type="EMBL" id="JAROBZ020000001">
    <property type="protein sequence ID" value="MFB3166172.1"/>
    <property type="molecule type" value="Genomic_DNA"/>
</dbReference>
<keyword evidence="3" id="KW-1185">Reference proteome</keyword>
<comment type="caution">
    <text evidence="2">The sequence shown here is derived from an EMBL/GenBank/DDBJ whole genome shotgun (WGS) entry which is preliminary data.</text>
</comment>
<organism evidence="2 3">
    <name type="scientific">Neobacillus driksii</name>
    <dbReference type="NCBI Taxonomy" id="3035913"/>
    <lineage>
        <taxon>Bacteria</taxon>
        <taxon>Bacillati</taxon>
        <taxon>Bacillota</taxon>
        <taxon>Bacilli</taxon>
        <taxon>Bacillales</taxon>
        <taxon>Bacillaceae</taxon>
        <taxon>Neobacillus</taxon>
    </lineage>
</organism>
<sequence>MDKLIIPYLEELELEASEVNISFLLSKWDGVKSDLETLYRNRDQQATLQLMKKGIIYFIQFLYWSNDRQVNSKEPIPFNQFEIKPVNFEERLTYILSRPNLFHSYRQLSELFTEQEKLFAKKNIVKKRLSQKG</sequence>
<evidence type="ECO:0000313" key="2">
    <source>
        <dbReference type="EMBL" id="MFB3166172.1"/>
    </source>
</evidence>
<proteinExistence type="predicted"/>
<reference evidence="2 3" key="1">
    <citation type="submission" date="2024-05" db="EMBL/GenBank/DDBJ databases">
        <authorList>
            <person name="Venkateswaran K."/>
        </authorList>
    </citation>
    <scope>NUCLEOTIDE SEQUENCE [LARGE SCALE GENOMIC DNA]</scope>
    <source>
        <strain evidence="2 3">179-C4-2-HS</strain>
    </source>
</reference>
<dbReference type="RefSeq" id="WP_306073583.1">
    <property type="nucleotide sequence ID" value="NZ_JAROBZ020000001.1"/>
</dbReference>
<evidence type="ECO:0000259" key="1">
    <source>
        <dbReference type="Pfam" id="PF21747"/>
    </source>
</evidence>
<name>A0ABV4YMU0_9BACI</name>
<dbReference type="Pfam" id="PF21747">
    <property type="entry name" value="YpoC"/>
    <property type="match status" value="1"/>
</dbReference>
<accession>A0ABV4YMU0</accession>
<feature type="domain" description="YpoC-like" evidence="1">
    <location>
        <begin position="20"/>
        <end position="127"/>
    </location>
</feature>
<gene>
    <name evidence="2" type="ORF">P5G62_003315</name>
</gene>